<proteinExistence type="predicted"/>
<dbReference type="EMBL" id="WNYA01000009">
    <property type="protein sequence ID" value="KAG8557097.1"/>
    <property type="molecule type" value="Genomic_DNA"/>
</dbReference>
<reference evidence="1" key="1">
    <citation type="thesis" date="2020" institute="ProQuest LLC" country="789 East Eisenhower Parkway, Ann Arbor, MI, USA">
        <title>Comparative Genomics and Chromosome Evolution.</title>
        <authorList>
            <person name="Mudd A.B."/>
        </authorList>
    </citation>
    <scope>NUCLEOTIDE SEQUENCE</scope>
    <source>
        <strain evidence="1">237g6f4</strain>
        <tissue evidence="1">Blood</tissue>
    </source>
</reference>
<dbReference type="AlphaFoldDB" id="A0AAV7A643"/>
<gene>
    <name evidence="1" type="ORF">GDO81_018330</name>
</gene>
<name>A0AAV7A643_ENGPU</name>
<evidence type="ECO:0000313" key="1">
    <source>
        <dbReference type="EMBL" id="KAG8557097.1"/>
    </source>
</evidence>
<comment type="caution">
    <text evidence="1">The sequence shown here is derived from an EMBL/GenBank/DDBJ whole genome shotgun (WGS) entry which is preliminary data.</text>
</comment>
<dbReference type="Proteomes" id="UP000824782">
    <property type="component" value="Unassembled WGS sequence"/>
</dbReference>
<keyword evidence="2" id="KW-1185">Reference proteome</keyword>
<organism evidence="1 2">
    <name type="scientific">Engystomops pustulosus</name>
    <name type="common">Tungara frog</name>
    <name type="synonym">Physalaemus pustulosus</name>
    <dbReference type="NCBI Taxonomy" id="76066"/>
    <lineage>
        <taxon>Eukaryota</taxon>
        <taxon>Metazoa</taxon>
        <taxon>Chordata</taxon>
        <taxon>Craniata</taxon>
        <taxon>Vertebrata</taxon>
        <taxon>Euteleostomi</taxon>
        <taxon>Amphibia</taxon>
        <taxon>Batrachia</taxon>
        <taxon>Anura</taxon>
        <taxon>Neobatrachia</taxon>
        <taxon>Hyloidea</taxon>
        <taxon>Leptodactylidae</taxon>
        <taxon>Leiuperinae</taxon>
        <taxon>Engystomops</taxon>
    </lineage>
</organism>
<evidence type="ECO:0000313" key="2">
    <source>
        <dbReference type="Proteomes" id="UP000824782"/>
    </source>
</evidence>
<protein>
    <submittedName>
        <fullName evidence="1">Uncharacterized protein</fullName>
    </submittedName>
</protein>
<accession>A0AAV7A643</accession>
<sequence length="72" mass="8009">MDVQVAPLRPWDDFCPHKNFFPGSDRFGRPDFKDISKWNNGLSVTYCTTNQLSGPGRSRHLSGGVSIHDASS</sequence>